<gene>
    <name evidence="3" type="ORF">SDC9_190758</name>
</gene>
<evidence type="ECO:0000313" key="3">
    <source>
        <dbReference type="EMBL" id="MPN43199.1"/>
    </source>
</evidence>
<proteinExistence type="predicted"/>
<dbReference type="InterPro" id="IPR013762">
    <property type="entry name" value="Integrase-like_cat_sf"/>
</dbReference>
<reference evidence="3" key="1">
    <citation type="submission" date="2019-08" db="EMBL/GenBank/DDBJ databases">
        <authorList>
            <person name="Kucharzyk K."/>
            <person name="Murdoch R.W."/>
            <person name="Higgins S."/>
            <person name="Loffler F."/>
        </authorList>
    </citation>
    <scope>NUCLEOTIDE SEQUENCE</scope>
</reference>
<comment type="caution">
    <text evidence="3">The sequence shown here is derived from an EMBL/GenBank/DDBJ whole genome shotgun (WGS) entry which is preliminary data.</text>
</comment>
<sequence length="73" mass="7961">MKSAGINGKGGFYQLRRAVGKNLVVAGVPVTTVSQVLGHTDISNTKQYIALDTQNLKVCALDFDGIRPRRWSE</sequence>
<dbReference type="GO" id="GO:0015074">
    <property type="term" value="P:DNA integration"/>
    <property type="evidence" value="ECO:0007669"/>
    <property type="project" value="InterPro"/>
</dbReference>
<dbReference type="GO" id="GO:0003677">
    <property type="term" value="F:DNA binding"/>
    <property type="evidence" value="ECO:0007669"/>
    <property type="project" value="InterPro"/>
</dbReference>
<dbReference type="SUPFAM" id="SSF56349">
    <property type="entry name" value="DNA breaking-rejoining enzymes"/>
    <property type="match status" value="1"/>
</dbReference>
<keyword evidence="1" id="KW-0233">DNA recombination</keyword>
<dbReference type="EMBL" id="VSSQ01101452">
    <property type="protein sequence ID" value="MPN43199.1"/>
    <property type="molecule type" value="Genomic_DNA"/>
</dbReference>
<evidence type="ECO:0000259" key="2">
    <source>
        <dbReference type="Pfam" id="PF00589"/>
    </source>
</evidence>
<organism evidence="3">
    <name type="scientific">bioreactor metagenome</name>
    <dbReference type="NCBI Taxonomy" id="1076179"/>
    <lineage>
        <taxon>unclassified sequences</taxon>
        <taxon>metagenomes</taxon>
        <taxon>ecological metagenomes</taxon>
    </lineage>
</organism>
<dbReference type="Pfam" id="PF00589">
    <property type="entry name" value="Phage_integrase"/>
    <property type="match status" value="1"/>
</dbReference>
<accession>A0A645HYE1</accession>
<feature type="domain" description="Tyr recombinase" evidence="2">
    <location>
        <begin position="2"/>
        <end position="54"/>
    </location>
</feature>
<protein>
    <recommendedName>
        <fullName evidence="2">Tyr recombinase domain-containing protein</fullName>
    </recommendedName>
</protein>
<dbReference type="InterPro" id="IPR011010">
    <property type="entry name" value="DNA_brk_join_enz"/>
</dbReference>
<dbReference type="InterPro" id="IPR002104">
    <property type="entry name" value="Integrase_catalytic"/>
</dbReference>
<dbReference type="AlphaFoldDB" id="A0A645HYE1"/>
<dbReference type="Gene3D" id="1.10.443.10">
    <property type="entry name" value="Intergrase catalytic core"/>
    <property type="match status" value="1"/>
</dbReference>
<dbReference type="GO" id="GO:0006310">
    <property type="term" value="P:DNA recombination"/>
    <property type="evidence" value="ECO:0007669"/>
    <property type="project" value="UniProtKB-KW"/>
</dbReference>
<evidence type="ECO:0000256" key="1">
    <source>
        <dbReference type="ARBA" id="ARBA00023172"/>
    </source>
</evidence>
<name>A0A645HYE1_9ZZZZ</name>